<evidence type="ECO:0000256" key="3">
    <source>
        <dbReference type="SAM" id="SignalP"/>
    </source>
</evidence>
<gene>
    <name evidence="4" type="ORF">NL394_23980</name>
</gene>
<feature type="compositionally biased region" description="Basic and acidic residues" evidence="1">
    <location>
        <begin position="623"/>
        <end position="632"/>
    </location>
</feature>
<feature type="region of interest" description="Disordered" evidence="1">
    <location>
        <begin position="482"/>
        <end position="506"/>
    </location>
</feature>
<feature type="compositionally biased region" description="Low complexity" evidence="1">
    <location>
        <begin position="547"/>
        <end position="556"/>
    </location>
</feature>
<dbReference type="AlphaFoldDB" id="A0AAX3EQA7"/>
<keyword evidence="4" id="KW-0614">Plasmid</keyword>
<feature type="transmembrane region" description="Helical" evidence="2">
    <location>
        <begin position="92"/>
        <end position="111"/>
    </location>
</feature>
<feature type="compositionally biased region" description="Low complexity" evidence="1">
    <location>
        <begin position="633"/>
        <end position="651"/>
    </location>
</feature>
<feature type="compositionally biased region" description="Low complexity" evidence="1">
    <location>
        <begin position="609"/>
        <end position="620"/>
    </location>
</feature>
<feature type="transmembrane region" description="Helical" evidence="2">
    <location>
        <begin position="407"/>
        <end position="427"/>
    </location>
</feature>
<feature type="transmembrane region" description="Helical" evidence="2">
    <location>
        <begin position="132"/>
        <end position="152"/>
    </location>
</feature>
<feature type="transmembrane region" description="Helical" evidence="2">
    <location>
        <begin position="343"/>
        <end position="362"/>
    </location>
</feature>
<reference evidence="4" key="1">
    <citation type="submission" date="2022-07" db="EMBL/GenBank/DDBJ databases">
        <authorList>
            <person name="Wu T."/>
        </authorList>
    </citation>
    <scope>NUCLEOTIDE SEQUENCE</scope>
    <source>
        <strain evidence="4">SD-1</strain>
        <plasmid evidence="4">unnamed6</plasmid>
    </source>
</reference>
<evidence type="ECO:0000256" key="1">
    <source>
        <dbReference type="SAM" id="MobiDB-lite"/>
    </source>
</evidence>
<feature type="chain" id="PRO_5043410464" description="TrbL/VirB6 plasmid conjugal transfer protein" evidence="3">
    <location>
        <begin position="35"/>
        <end position="679"/>
    </location>
</feature>
<proteinExistence type="predicted"/>
<name>A0AAX3EQA7_PAEUR</name>
<feature type="region of interest" description="Disordered" evidence="1">
    <location>
        <begin position="609"/>
        <end position="679"/>
    </location>
</feature>
<feature type="region of interest" description="Disordered" evidence="1">
    <location>
        <begin position="520"/>
        <end position="560"/>
    </location>
</feature>
<protein>
    <recommendedName>
        <fullName evidence="6">TrbL/VirB6 plasmid conjugal transfer protein</fullName>
    </recommendedName>
</protein>
<evidence type="ECO:0000313" key="4">
    <source>
        <dbReference type="EMBL" id="UYW00220.1"/>
    </source>
</evidence>
<evidence type="ECO:0000313" key="5">
    <source>
        <dbReference type="Proteomes" id="UP001163293"/>
    </source>
</evidence>
<dbReference type="RefSeq" id="WP_264450229.1">
    <property type="nucleotide sequence ID" value="NZ_CP101191.1"/>
</dbReference>
<sequence length="679" mass="72347">MLRRITTTVTKRQRKAFIFAFLAFMMLGGAIAHAADGPTTPVGFGDMFPIPDYTNGGPKTLFENYGQGAWFIDTELSWQDVLQNAGNGLVNGMFFILNSVMYAAISLVYWLTSLTKIDTIGDAMSGMVGASAAGLMSWLFPSALAFGAVVAYSQRARDGKGAGLGQLAWLVVAGVLGVSLAVSPATWTRGIDDFRTLGADAVTASTGNAVTVNEDYPLAWPKVTYTQDVRETSLRKTSDGIWRSLNVAPWCMVNYGSIEACQRYGISMLNLGADSEARKDYIKNTIYQQEASPGQDGKNSPTGQWVKGERWPERLGMATLFLIVGLLFAILIIVLAISAIAALVVSYLLLAVGAWFAMLWVIPGRPRQWGVSWFEALIGSIIISLVNLLLFQGVILMITAVMGNVSALGWGQSTVLALLVTSVAFGLRSQLEQLFSAARPGFAGSAFMGYMAMKGLGKATRAGGQAVGGLLNGVRRAGKHYGSSLRGGGMANGPARSGGRLTDLGERSTATRRAQFRQLQGSIAKPHARAAELPTGTAGPSSTRALPAPTTGAPAGSPMRGPKINNAAFAMGKGSTGAYAMPTKTPSQPGRRAESIRPIQERGIAVRTAPTARTATAAKPVAHRVDLPESPRKPAAAPRPQQRQRQFRQYAGTGPVIKGEVIKNEPAPRPRRPQRRTNR</sequence>
<feature type="transmembrane region" description="Helical" evidence="2">
    <location>
        <begin position="167"/>
        <end position="187"/>
    </location>
</feature>
<keyword evidence="2" id="KW-1133">Transmembrane helix</keyword>
<evidence type="ECO:0000256" key="2">
    <source>
        <dbReference type="SAM" id="Phobius"/>
    </source>
</evidence>
<feature type="compositionally biased region" description="Basic residues" evidence="1">
    <location>
        <begin position="669"/>
        <end position="679"/>
    </location>
</feature>
<feature type="signal peptide" evidence="3">
    <location>
        <begin position="1"/>
        <end position="34"/>
    </location>
</feature>
<geneLocation type="plasmid" evidence="4 5">
    <name>unnamed6</name>
</geneLocation>
<accession>A0AAX3EQA7</accession>
<keyword evidence="5" id="KW-1185">Reference proteome</keyword>
<organism evidence="4 5">
    <name type="scientific">Paenarthrobacter ureafaciens</name>
    <dbReference type="NCBI Taxonomy" id="37931"/>
    <lineage>
        <taxon>Bacteria</taxon>
        <taxon>Bacillati</taxon>
        <taxon>Actinomycetota</taxon>
        <taxon>Actinomycetes</taxon>
        <taxon>Micrococcales</taxon>
        <taxon>Micrococcaceae</taxon>
        <taxon>Paenarthrobacter</taxon>
    </lineage>
</organism>
<dbReference type="EMBL" id="CP101191">
    <property type="protein sequence ID" value="UYW00220.1"/>
    <property type="molecule type" value="Genomic_DNA"/>
</dbReference>
<keyword evidence="3" id="KW-0732">Signal</keyword>
<evidence type="ECO:0008006" key="6">
    <source>
        <dbReference type="Google" id="ProtNLM"/>
    </source>
</evidence>
<keyword evidence="2" id="KW-0472">Membrane</keyword>
<feature type="transmembrane region" description="Helical" evidence="2">
    <location>
        <begin position="374"/>
        <end position="401"/>
    </location>
</feature>
<dbReference type="Proteomes" id="UP001163293">
    <property type="component" value="Plasmid unnamed6"/>
</dbReference>
<keyword evidence="2" id="KW-0812">Transmembrane</keyword>
<feature type="transmembrane region" description="Helical" evidence="2">
    <location>
        <begin position="315"/>
        <end position="337"/>
    </location>
</feature>